<comment type="caution">
    <text evidence="2">The sequence shown here is derived from an EMBL/GenBank/DDBJ whole genome shotgun (WGS) entry which is preliminary data.</text>
</comment>
<sequence length="102" mass="10546">MKKPSSKIRDEIAKLQEQLKLAETREAERIGRVALKAGLGEIEIDEVELQAAFEQLAKRFRAGNRADKGGTSGGKKSTGDSSGEASSEADASGAGPGSGGEA</sequence>
<proteinExistence type="predicted"/>
<dbReference type="OrthoDB" id="7997694at2"/>
<dbReference type="NCBIfam" id="NF043004">
    <property type="entry name" value="CjTranTraC_Agrob"/>
    <property type="match status" value="1"/>
</dbReference>
<dbReference type="Proteomes" id="UP000035017">
    <property type="component" value="Unassembled WGS sequence"/>
</dbReference>
<organism evidence="2 3">
    <name type="scientific">Agrobacterium tumefaciens</name>
    <dbReference type="NCBI Taxonomy" id="358"/>
    <lineage>
        <taxon>Bacteria</taxon>
        <taxon>Pseudomonadati</taxon>
        <taxon>Pseudomonadota</taxon>
        <taxon>Alphaproteobacteria</taxon>
        <taxon>Hyphomicrobiales</taxon>
        <taxon>Rhizobiaceae</taxon>
        <taxon>Rhizobium/Agrobacterium group</taxon>
        <taxon>Agrobacterium</taxon>
        <taxon>Agrobacterium tumefaciens complex</taxon>
    </lineage>
</organism>
<accession>A0A0D0JHM1</accession>
<evidence type="ECO:0000256" key="1">
    <source>
        <dbReference type="SAM" id="MobiDB-lite"/>
    </source>
</evidence>
<evidence type="ECO:0000313" key="3">
    <source>
        <dbReference type="Proteomes" id="UP000035017"/>
    </source>
</evidence>
<feature type="region of interest" description="Disordered" evidence="1">
    <location>
        <begin position="60"/>
        <end position="102"/>
    </location>
</feature>
<dbReference type="InterPro" id="IPR053443">
    <property type="entry name" value="Conjugal_Transfer_TraC"/>
</dbReference>
<dbReference type="InterPro" id="IPR012930">
    <property type="entry name" value="TraC"/>
</dbReference>
<dbReference type="NCBIfam" id="NF010422">
    <property type="entry name" value="PRK13848.1"/>
    <property type="match status" value="1"/>
</dbReference>
<gene>
    <name evidence="2" type="ORF">RU07_01375</name>
</gene>
<protein>
    <submittedName>
        <fullName evidence="2">Conjugal transfer protein TraC</fullName>
    </submittedName>
</protein>
<reference evidence="2 3" key="1">
    <citation type="submission" date="2014-12" db="EMBL/GenBank/DDBJ databases">
        <title>16Stimator: statistical estimation of ribosomal gene copy numbers from draft genome assemblies.</title>
        <authorList>
            <person name="Perisin M.A."/>
            <person name="Vetter M."/>
            <person name="Gilbert J.A."/>
            <person name="Bergelson J."/>
        </authorList>
    </citation>
    <scope>NUCLEOTIDE SEQUENCE [LARGE SCALE GENOMIC DNA]</scope>
    <source>
        <strain evidence="2 3">MEJ076</strain>
    </source>
</reference>
<dbReference type="AlphaFoldDB" id="A0A0D0JHM1"/>
<evidence type="ECO:0000313" key="2">
    <source>
        <dbReference type="EMBL" id="KIQ05527.1"/>
    </source>
</evidence>
<name>A0A0D0JHM1_AGRTU</name>
<dbReference type="Pfam" id="PF07820">
    <property type="entry name" value="TraC"/>
    <property type="match status" value="1"/>
</dbReference>
<feature type="compositionally biased region" description="Low complexity" evidence="1">
    <location>
        <begin position="79"/>
        <end position="93"/>
    </location>
</feature>
<dbReference type="EMBL" id="JXQV01000002">
    <property type="protein sequence ID" value="KIQ05527.1"/>
    <property type="molecule type" value="Genomic_DNA"/>
</dbReference>